<accession>A0ABU8BHJ3</accession>
<protein>
    <recommendedName>
        <fullName evidence="4">DUF4403 family protein</fullName>
    </recommendedName>
</protein>
<dbReference type="EMBL" id="JAZHRV010000001">
    <property type="protein sequence ID" value="MEH2558019.1"/>
    <property type="molecule type" value="Genomic_DNA"/>
</dbReference>
<evidence type="ECO:0000313" key="2">
    <source>
        <dbReference type="EMBL" id="MEH2558019.1"/>
    </source>
</evidence>
<dbReference type="Proteomes" id="UP001364224">
    <property type="component" value="Unassembled WGS sequence"/>
</dbReference>
<feature type="signal peptide" evidence="1">
    <location>
        <begin position="1"/>
        <end position="40"/>
    </location>
</feature>
<dbReference type="InterPro" id="IPR025515">
    <property type="entry name" value="DUF4403"/>
</dbReference>
<sequence length="482" mass="51980">MIHPLRTYQPEYDSIANKSRMGIARLAALALGTLPSIAFAADKPALSPDAATPLVTTSRISATVEFGLPALAAAIERDIPKRLATIDERVNCVHRRVFIFRVNANCDVWGHVDRTSPVSLYGRGDSVFGAVSIYGAAEGQGANRFTARIRGETEARATIEVEARPALRRDGSLQLNISDSFHWSEHPYLHVLGREFDLAPYVEPNIRTQLGRIRSRALAAARALDLHGKAETAWRHAFEPIKLAENPPVWLQLTPQSAAFAGVHANAKVLWGSLELAGSAETVIGQQPPAVTVTVLPPLGTAVAEPGTFDVILPVRISYETLKDKIGQAIAAAPAQDISVREIQVYPSSGKLVIGLRLAKSSDTDSSAGQWTYLSATPKVDTNAKTFTFGEIGLTTSSDDDQIRSAVQHLAAQLKNVANLDYGISYQNLLNAANERLTRPLKDGFRMEGRLDSASLEKLQLLGDGITIAVRASGGLKILYGL</sequence>
<organism evidence="2 3">
    <name type="scientific">Bradyrhizobium algeriense</name>
    <dbReference type="NCBI Taxonomy" id="634784"/>
    <lineage>
        <taxon>Bacteria</taxon>
        <taxon>Pseudomonadati</taxon>
        <taxon>Pseudomonadota</taxon>
        <taxon>Alphaproteobacteria</taxon>
        <taxon>Hyphomicrobiales</taxon>
        <taxon>Nitrobacteraceae</taxon>
        <taxon>Bradyrhizobium</taxon>
    </lineage>
</organism>
<dbReference type="Pfam" id="PF14356">
    <property type="entry name" value="DUF4403"/>
    <property type="match status" value="1"/>
</dbReference>
<gene>
    <name evidence="2" type="ORF">V1286_005548</name>
</gene>
<proteinExistence type="predicted"/>
<dbReference type="RefSeq" id="WP_334484803.1">
    <property type="nucleotide sequence ID" value="NZ_JAZHRV010000001.1"/>
</dbReference>
<evidence type="ECO:0008006" key="4">
    <source>
        <dbReference type="Google" id="ProtNLM"/>
    </source>
</evidence>
<keyword evidence="3" id="KW-1185">Reference proteome</keyword>
<keyword evidence="1" id="KW-0732">Signal</keyword>
<feature type="chain" id="PRO_5045452306" description="DUF4403 family protein" evidence="1">
    <location>
        <begin position="41"/>
        <end position="482"/>
    </location>
</feature>
<reference evidence="2 3" key="1">
    <citation type="submission" date="2024-02" db="EMBL/GenBank/DDBJ databases">
        <title>Adaptive strategies in a cosmopolitan and abundant soil bacterium.</title>
        <authorList>
            <person name="Carini P."/>
        </authorList>
    </citation>
    <scope>NUCLEOTIDE SEQUENCE [LARGE SCALE GENOMIC DNA]</scope>
    <source>
        <strain evidence="2 3">AZCC 1608</strain>
    </source>
</reference>
<evidence type="ECO:0000313" key="3">
    <source>
        <dbReference type="Proteomes" id="UP001364224"/>
    </source>
</evidence>
<evidence type="ECO:0000256" key="1">
    <source>
        <dbReference type="SAM" id="SignalP"/>
    </source>
</evidence>
<name>A0ABU8BHJ3_9BRAD</name>
<comment type="caution">
    <text evidence="2">The sequence shown here is derived from an EMBL/GenBank/DDBJ whole genome shotgun (WGS) entry which is preliminary data.</text>
</comment>